<dbReference type="InterPro" id="IPR029066">
    <property type="entry name" value="PLP-binding_barrel"/>
</dbReference>
<dbReference type="EMBL" id="JBICBT010000137">
    <property type="protein sequence ID" value="KAL3122428.1"/>
    <property type="molecule type" value="Genomic_DNA"/>
</dbReference>
<comment type="caution">
    <text evidence="2">The sequence shown here is derived from an EMBL/GenBank/DDBJ whole genome shotgun (WGS) entry which is preliminary data.</text>
</comment>
<keyword evidence="1" id="KW-0663">Pyridoxal phosphate</keyword>
<proteinExistence type="predicted"/>
<accession>A0ABD2M564</accession>
<reference evidence="2 3" key="1">
    <citation type="submission" date="2024-10" db="EMBL/GenBank/DDBJ databases">
        <authorList>
            <person name="Kim D."/>
        </authorList>
    </citation>
    <scope>NUCLEOTIDE SEQUENCE [LARGE SCALE GENOMIC DNA]</scope>
    <source>
        <strain evidence="2">BH-2024</strain>
    </source>
</reference>
<dbReference type="PANTHER" id="PTHR10146:SF14">
    <property type="entry name" value="PYRIDOXAL PHOSPHATE HOMEOSTASIS PROTEIN"/>
    <property type="match status" value="1"/>
</dbReference>
<gene>
    <name evidence="2" type="ORF">niasHT_001463</name>
</gene>
<organism evidence="2 3">
    <name type="scientific">Heterodera trifolii</name>
    <dbReference type="NCBI Taxonomy" id="157864"/>
    <lineage>
        <taxon>Eukaryota</taxon>
        <taxon>Metazoa</taxon>
        <taxon>Ecdysozoa</taxon>
        <taxon>Nematoda</taxon>
        <taxon>Chromadorea</taxon>
        <taxon>Rhabditida</taxon>
        <taxon>Tylenchina</taxon>
        <taxon>Tylenchomorpha</taxon>
        <taxon>Tylenchoidea</taxon>
        <taxon>Heteroderidae</taxon>
        <taxon>Heteroderinae</taxon>
        <taxon>Heterodera</taxon>
    </lineage>
</organism>
<dbReference type="InterPro" id="IPR027408">
    <property type="entry name" value="PNPase/RNase_PH_dom_sf"/>
</dbReference>
<evidence type="ECO:0008006" key="4">
    <source>
        <dbReference type="Google" id="ProtNLM"/>
    </source>
</evidence>
<dbReference type="InterPro" id="IPR020568">
    <property type="entry name" value="Ribosomal_Su5_D2-typ_SF"/>
</dbReference>
<dbReference type="InterPro" id="IPR011078">
    <property type="entry name" value="PyrdxlP_homeostasis"/>
</dbReference>
<evidence type="ECO:0000313" key="3">
    <source>
        <dbReference type="Proteomes" id="UP001620626"/>
    </source>
</evidence>
<dbReference type="Proteomes" id="UP001620626">
    <property type="component" value="Unassembled WGS sequence"/>
</dbReference>
<sequence>MASEFVLNNLRTVLDSVAELCAHSSTSAVRLVAVSKTFPVDSVLLCYRHGGQRHFGENYVQELETKAQQMAAHGADQIRWHYIGRIQSNMGKKPKKFRSQFLVNTSGEPNKGGVRPDELLPLAKNVMEQCHSLTLIGLMTIGSIGQSLGSGDENADFALLRKLRNALQMELRLSTELELSMGMSADYQLAIKYGSTNVRVEFRLKQCCRTVRPFISSSAFGCRFKDFPSRLGVALLSTWRTTPFWRELRARIGDKSSANGCTWGRPNSMALHWPNTIEHVVRSNPLSGSDCSSGSASVDMGNTRVMCTVNGPSELQQQSVSSSADVAAFMEEGVLCVTLRGCDIDASLRYSVERALQAAVCLRKLARVFTNRMEFKRPKFSNKSF</sequence>
<dbReference type="PANTHER" id="PTHR10146">
    <property type="entry name" value="PROLINE SYNTHETASE CO-TRANSCRIBED BACTERIAL HOMOLOG PROTEIN"/>
    <property type="match status" value="1"/>
</dbReference>
<evidence type="ECO:0000313" key="2">
    <source>
        <dbReference type="EMBL" id="KAL3122428.1"/>
    </source>
</evidence>
<dbReference type="SUPFAM" id="SSF51419">
    <property type="entry name" value="PLP-binding barrel"/>
    <property type="match status" value="1"/>
</dbReference>
<keyword evidence="3" id="KW-1185">Reference proteome</keyword>
<protein>
    <recommendedName>
        <fullName evidence="4">Pyridoxal phosphate homeostasis protein</fullName>
    </recommendedName>
</protein>
<name>A0ABD2M564_9BILA</name>
<dbReference type="AlphaFoldDB" id="A0ABD2M564"/>
<dbReference type="Gene3D" id="3.30.230.70">
    <property type="entry name" value="GHMP Kinase, N-terminal domain"/>
    <property type="match status" value="1"/>
</dbReference>
<dbReference type="SUPFAM" id="SSF54211">
    <property type="entry name" value="Ribosomal protein S5 domain 2-like"/>
    <property type="match status" value="1"/>
</dbReference>
<evidence type="ECO:0000256" key="1">
    <source>
        <dbReference type="ARBA" id="ARBA00022898"/>
    </source>
</evidence>
<dbReference type="Gene3D" id="3.20.20.10">
    <property type="entry name" value="Alanine racemase"/>
    <property type="match status" value="2"/>
</dbReference>